<feature type="chain" id="PRO_5017303668" description="Lipoprotein" evidence="1">
    <location>
        <begin position="27"/>
        <end position="129"/>
    </location>
</feature>
<feature type="signal peptide" evidence="1">
    <location>
        <begin position="1"/>
        <end position="26"/>
    </location>
</feature>
<accession>A0A1I3Q541</accession>
<gene>
    <name evidence="2" type="ORF">SAMN04487893_10564</name>
</gene>
<dbReference type="PROSITE" id="PS51257">
    <property type="entry name" value="PROKAR_LIPOPROTEIN"/>
    <property type="match status" value="1"/>
</dbReference>
<organism evidence="2 3">
    <name type="scientific">Myroides guanonis</name>
    <dbReference type="NCBI Taxonomy" id="1150112"/>
    <lineage>
        <taxon>Bacteria</taxon>
        <taxon>Pseudomonadati</taxon>
        <taxon>Bacteroidota</taxon>
        <taxon>Flavobacteriia</taxon>
        <taxon>Flavobacteriales</taxon>
        <taxon>Flavobacteriaceae</taxon>
        <taxon>Myroides</taxon>
    </lineage>
</organism>
<reference evidence="3" key="1">
    <citation type="submission" date="2016-10" db="EMBL/GenBank/DDBJ databases">
        <authorList>
            <person name="Varghese N."/>
            <person name="Submissions S."/>
        </authorList>
    </citation>
    <scope>NUCLEOTIDE SEQUENCE [LARGE SCALE GENOMIC DNA]</scope>
    <source>
        <strain evidence="3">DSM 26542</strain>
    </source>
</reference>
<dbReference type="Proteomes" id="UP000243887">
    <property type="component" value="Unassembled WGS sequence"/>
</dbReference>
<dbReference type="AlphaFoldDB" id="A0A1I3Q541"/>
<keyword evidence="3" id="KW-1185">Reference proteome</keyword>
<evidence type="ECO:0000313" key="3">
    <source>
        <dbReference type="Proteomes" id="UP000243887"/>
    </source>
</evidence>
<keyword evidence="1" id="KW-0732">Signal</keyword>
<dbReference type="RefSeq" id="WP_090678550.1">
    <property type="nucleotide sequence ID" value="NZ_FORU01000005.1"/>
</dbReference>
<dbReference type="OrthoDB" id="711418at2"/>
<dbReference type="EMBL" id="FORU01000005">
    <property type="protein sequence ID" value="SFJ29063.1"/>
    <property type="molecule type" value="Genomic_DNA"/>
</dbReference>
<evidence type="ECO:0008006" key="4">
    <source>
        <dbReference type="Google" id="ProtNLM"/>
    </source>
</evidence>
<dbReference type="STRING" id="1150112.SAMN04487893_10564"/>
<proteinExistence type="predicted"/>
<sequence>MKNSFKTMFKLLGVVMLTALVFASCSKDDDPTNNDLFVGKYKGSISYADSDMTVNKDDGSVEVIKVGKNYNFIFSDKIPDLTGIQFEKDGDSGVINIGSDEAHLIRIDASKLIIAYTKDGKVWTANCNR</sequence>
<protein>
    <recommendedName>
        <fullName evidence="4">Lipoprotein</fullName>
    </recommendedName>
</protein>
<name>A0A1I3Q541_9FLAO</name>
<evidence type="ECO:0000313" key="2">
    <source>
        <dbReference type="EMBL" id="SFJ29063.1"/>
    </source>
</evidence>
<evidence type="ECO:0000256" key="1">
    <source>
        <dbReference type="SAM" id="SignalP"/>
    </source>
</evidence>